<name>S2KDM5_MUCC1</name>
<evidence type="ECO:0000313" key="2">
    <source>
        <dbReference type="EMBL" id="EPB90425.1"/>
    </source>
</evidence>
<gene>
    <name evidence="2" type="ORF">HMPREF1544_02791</name>
</gene>
<dbReference type="OrthoDB" id="2202855at2759"/>
<feature type="domain" description="WWE" evidence="1">
    <location>
        <begin position="1"/>
        <end position="67"/>
    </location>
</feature>
<accession>S2KDM5</accession>
<dbReference type="eggNOG" id="ENOG502TAQD">
    <property type="taxonomic scope" value="Eukaryota"/>
</dbReference>
<dbReference type="InterPro" id="IPR004170">
    <property type="entry name" value="WWE_dom"/>
</dbReference>
<dbReference type="InParanoid" id="S2KDM5"/>
<dbReference type="PROSITE" id="PS50918">
    <property type="entry name" value="WWE"/>
    <property type="match status" value="1"/>
</dbReference>
<proteinExistence type="predicted"/>
<reference evidence="3" key="1">
    <citation type="submission" date="2013-05" db="EMBL/GenBank/DDBJ databases">
        <title>The Genome sequence of Mucor circinelloides f. circinelloides 1006PhL.</title>
        <authorList>
            <consortium name="The Broad Institute Genomics Platform"/>
            <person name="Cuomo C."/>
            <person name="Earl A."/>
            <person name="Findley K."/>
            <person name="Lee S.C."/>
            <person name="Walker B."/>
            <person name="Young S."/>
            <person name="Zeng Q."/>
            <person name="Gargeya S."/>
            <person name="Fitzgerald M."/>
            <person name="Haas B."/>
            <person name="Abouelleil A."/>
            <person name="Allen A.W."/>
            <person name="Alvarado L."/>
            <person name="Arachchi H.M."/>
            <person name="Berlin A.M."/>
            <person name="Chapman S.B."/>
            <person name="Gainer-Dewar J."/>
            <person name="Goldberg J."/>
            <person name="Griggs A."/>
            <person name="Gujja S."/>
            <person name="Hansen M."/>
            <person name="Howarth C."/>
            <person name="Imamovic A."/>
            <person name="Ireland A."/>
            <person name="Larimer J."/>
            <person name="McCowan C."/>
            <person name="Murphy C."/>
            <person name="Pearson M."/>
            <person name="Poon T.W."/>
            <person name="Priest M."/>
            <person name="Roberts A."/>
            <person name="Saif S."/>
            <person name="Shea T."/>
            <person name="Sisk P."/>
            <person name="Sykes S."/>
            <person name="Wortman J."/>
            <person name="Nusbaum C."/>
            <person name="Birren B."/>
        </authorList>
    </citation>
    <scope>NUCLEOTIDE SEQUENCE [LARGE SCALE GENOMIC DNA]</scope>
    <source>
        <strain evidence="3">1006PhL</strain>
    </source>
</reference>
<protein>
    <recommendedName>
        <fullName evidence="1">WWE domain-containing protein</fullName>
    </recommendedName>
</protein>
<feature type="non-terminal residue" evidence="2">
    <location>
        <position position="1"/>
    </location>
</feature>
<dbReference type="SUPFAM" id="SSF117839">
    <property type="entry name" value="WWE domain"/>
    <property type="match status" value="1"/>
</dbReference>
<feature type="non-terminal residue" evidence="2">
    <location>
        <position position="67"/>
    </location>
</feature>
<dbReference type="AlphaFoldDB" id="S2KDM5"/>
<evidence type="ECO:0000259" key="1">
    <source>
        <dbReference type="PROSITE" id="PS50918"/>
    </source>
</evidence>
<dbReference type="Proteomes" id="UP000014254">
    <property type="component" value="Unassembled WGS sequence"/>
</dbReference>
<dbReference type="InterPro" id="IPR037197">
    <property type="entry name" value="WWE_dom_sf"/>
</dbReference>
<dbReference type="VEuPathDB" id="FungiDB:HMPREF1544_02791"/>
<evidence type="ECO:0000313" key="3">
    <source>
        <dbReference type="Proteomes" id="UP000014254"/>
    </source>
</evidence>
<dbReference type="EMBL" id="KE123921">
    <property type="protein sequence ID" value="EPB90425.1"/>
    <property type="molecule type" value="Genomic_DNA"/>
</dbReference>
<dbReference type="Gene3D" id="3.30.720.50">
    <property type="match status" value="1"/>
</dbReference>
<keyword evidence="3" id="KW-1185">Reference proteome</keyword>
<sequence>TMAIQWVYANGSQWVPLDSKAQNKIEMFWSNNYSTWIDCRAFQTSVYIDLDQMALLCNGYSYTIARR</sequence>
<organism evidence="2 3">
    <name type="scientific">Mucor circinelloides f. circinelloides (strain 1006PhL)</name>
    <name type="common">Mucormycosis agent</name>
    <name type="synonym">Calyptromyces circinelloides</name>
    <dbReference type="NCBI Taxonomy" id="1220926"/>
    <lineage>
        <taxon>Eukaryota</taxon>
        <taxon>Fungi</taxon>
        <taxon>Fungi incertae sedis</taxon>
        <taxon>Mucoromycota</taxon>
        <taxon>Mucoromycotina</taxon>
        <taxon>Mucoromycetes</taxon>
        <taxon>Mucorales</taxon>
        <taxon>Mucorineae</taxon>
        <taxon>Mucoraceae</taxon>
        <taxon>Mucor</taxon>
    </lineage>
</organism>